<reference evidence="3" key="1">
    <citation type="journal article" date="2019" name="Int. J. Syst. Evol. Microbiol.">
        <title>The Global Catalogue of Microorganisms (GCM) 10K type strain sequencing project: providing services to taxonomists for standard genome sequencing and annotation.</title>
        <authorList>
            <consortium name="The Broad Institute Genomics Platform"/>
            <consortium name="The Broad Institute Genome Sequencing Center for Infectious Disease"/>
            <person name="Wu L."/>
            <person name="Ma J."/>
        </authorList>
    </citation>
    <scope>NUCLEOTIDE SEQUENCE [LARGE SCALE GENOMIC DNA]</scope>
    <source>
        <strain evidence="3">JCM 1490</strain>
    </source>
</reference>
<gene>
    <name evidence="2" type="ORF">ACFQQL_15230</name>
</gene>
<dbReference type="Proteomes" id="UP001596455">
    <property type="component" value="Unassembled WGS sequence"/>
</dbReference>
<comment type="caution">
    <text evidence="2">The sequence shown here is derived from an EMBL/GenBank/DDBJ whole genome shotgun (WGS) entry which is preliminary data.</text>
</comment>
<sequence>MVQHPVLAELVAAEEAVARAASVDLHDLPGELQVDVLKRVERLRRRTESLTARALATVEADGRWAVEGARSFAAWWRHHSGRNRATAYREVHQARGLRDHLPATAAALAAGEITGDHAAAMARHATDSPARLARLDDEHVGEDFLVSQARKVDAARFAVLVRHWALRADPEASDRTYVEDSDREEFYLSETIDGYVPGGLLSHATGKTLLTALQARIGTPAADDRRTPAQRRAKALAGLAHLALDSGTLRPGARIRPHLAVTVPFDTLERLAEASAPAHTPGCPVGADAPSDEGAAFCSCVSARPGTAIPGGLDSTALTGAEPATFDDGTPVAPVLLARLACSSHLHRVVFGPDSGVLDVGREERLFTAAQTRAIVARDRQCRFPGCDAPPGEGEIHHSLWWAAHHGDTAVALGILLCWYHHDWVHTREITISRDAGRWRFYRRDGTEILDTALIA</sequence>
<evidence type="ECO:0000313" key="2">
    <source>
        <dbReference type="EMBL" id="MFC7406470.1"/>
    </source>
</evidence>
<evidence type="ECO:0000313" key="3">
    <source>
        <dbReference type="Proteomes" id="UP001596455"/>
    </source>
</evidence>
<dbReference type="RefSeq" id="WP_382395897.1">
    <property type="nucleotide sequence ID" value="NZ_JBHTCQ010000003.1"/>
</dbReference>
<dbReference type="Pfam" id="PF02720">
    <property type="entry name" value="DUF222"/>
    <property type="match status" value="1"/>
</dbReference>
<proteinExistence type="predicted"/>
<accession>A0ABW2QFP9</accession>
<protein>
    <submittedName>
        <fullName evidence="2">DUF222 domain-containing protein</fullName>
    </submittedName>
</protein>
<organism evidence="2 3">
    <name type="scientific">Georgenia alba</name>
    <dbReference type="NCBI Taxonomy" id="2233858"/>
    <lineage>
        <taxon>Bacteria</taxon>
        <taxon>Bacillati</taxon>
        <taxon>Actinomycetota</taxon>
        <taxon>Actinomycetes</taxon>
        <taxon>Micrococcales</taxon>
        <taxon>Bogoriellaceae</taxon>
        <taxon>Georgenia</taxon>
    </lineage>
</organism>
<dbReference type="EMBL" id="JBHTCQ010000003">
    <property type="protein sequence ID" value="MFC7406470.1"/>
    <property type="molecule type" value="Genomic_DNA"/>
</dbReference>
<dbReference type="InterPro" id="IPR003870">
    <property type="entry name" value="DUF222"/>
</dbReference>
<evidence type="ECO:0000259" key="1">
    <source>
        <dbReference type="Pfam" id="PF02720"/>
    </source>
</evidence>
<keyword evidence="3" id="KW-1185">Reference proteome</keyword>
<name>A0ABW2QFP9_9MICO</name>
<feature type="domain" description="DUF222" evidence="1">
    <location>
        <begin position="36"/>
        <end position="274"/>
    </location>
</feature>